<evidence type="ECO:0000313" key="1">
    <source>
        <dbReference type="Ensembl" id="ENSPNYP00000014155.1"/>
    </source>
</evidence>
<protein>
    <submittedName>
        <fullName evidence="1">Uncharacterized protein</fullName>
    </submittedName>
</protein>
<accession>A0A3B4FU35</accession>
<proteinExistence type="predicted"/>
<organism evidence="1">
    <name type="scientific">Pundamilia nyererei</name>
    <dbReference type="NCBI Taxonomy" id="303518"/>
    <lineage>
        <taxon>Eukaryota</taxon>
        <taxon>Metazoa</taxon>
        <taxon>Chordata</taxon>
        <taxon>Craniata</taxon>
        <taxon>Vertebrata</taxon>
        <taxon>Euteleostomi</taxon>
        <taxon>Actinopterygii</taxon>
        <taxon>Neopterygii</taxon>
        <taxon>Teleostei</taxon>
        <taxon>Neoteleostei</taxon>
        <taxon>Acanthomorphata</taxon>
        <taxon>Ovalentaria</taxon>
        <taxon>Cichlomorphae</taxon>
        <taxon>Cichliformes</taxon>
        <taxon>Cichlidae</taxon>
        <taxon>African cichlids</taxon>
        <taxon>Pseudocrenilabrinae</taxon>
        <taxon>Haplochromini</taxon>
        <taxon>Pundamilia</taxon>
    </lineage>
</organism>
<dbReference type="Ensembl" id="ENSPNYT00000014508.1">
    <property type="protein sequence ID" value="ENSPNYP00000014155.1"/>
    <property type="gene ID" value="ENSPNYG00000010742.1"/>
</dbReference>
<reference evidence="1" key="1">
    <citation type="submission" date="2023-09" db="UniProtKB">
        <authorList>
            <consortium name="Ensembl"/>
        </authorList>
    </citation>
    <scope>IDENTIFICATION</scope>
</reference>
<sequence length="101" mass="11419">HRTASGWECSGDYPSPQSSWASHTYIDGTQRPFAHVNSPGLQVFWEQVSASSSLPSVQSTIPSQCQDTGMHLLFLHWNWFPRNWVLEQSVARCPPGAIRHR</sequence>
<dbReference type="AlphaFoldDB" id="A0A3B4FU35"/>
<name>A0A3B4FU35_9CICH</name>
<dbReference type="GeneTree" id="ENSGT00940000180076"/>